<reference evidence="2" key="1">
    <citation type="submission" date="2019-08" db="EMBL/GenBank/DDBJ databases">
        <authorList>
            <person name="Kucharzyk K."/>
            <person name="Murdoch R.W."/>
            <person name="Higgins S."/>
            <person name="Loffler F."/>
        </authorList>
    </citation>
    <scope>NUCLEOTIDE SEQUENCE</scope>
</reference>
<dbReference type="AlphaFoldDB" id="A0A645I2E7"/>
<dbReference type="EMBL" id="VSSQ01098861">
    <property type="protein sequence ID" value="MPN41663.1"/>
    <property type="molecule type" value="Genomic_DNA"/>
</dbReference>
<evidence type="ECO:0000313" key="2">
    <source>
        <dbReference type="EMBL" id="MPN41663.1"/>
    </source>
</evidence>
<accession>A0A645I2E7</accession>
<protein>
    <submittedName>
        <fullName evidence="2">Uncharacterized protein</fullName>
    </submittedName>
</protein>
<gene>
    <name evidence="2" type="ORF">SDC9_189217</name>
</gene>
<feature type="compositionally biased region" description="Basic and acidic residues" evidence="1">
    <location>
        <begin position="59"/>
        <end position="73"/>
    </location>
</feature>
<organism evidence="2">
    <name type="scientific">bioreactor metagenome</name>
    <dbReference type="NCBI Taxonomy" id="1076179"/>
    <lineage>
        <taxon>unclassified sequences</taxon>
        <taxon>metagenomes</taxon>
        <taxon>ecological metagenomes</taxon>
    </lineage>
</organism>
<comment type="caution">
    <text evidence="2">The sequence shown here is derived from an EMBL/GenBank/DDBJ whole genome shotgun (WGS) entry which is preliminary data.</text>
</comment>
<feature type="region of interest" description="Disordered" evidence="1">
    <location>
        <begin position="48"/>
        <end position="84"/>
    </location>
</feature>
<name>A0A645I2E7_9ZZZZ</name>
<sequence>MDELIRHRREKRLRRVTRHVEIELVFSAWEPQQLVPVEDPGECRCLRQQPKGAEAPGAPERHAQVKQELRQPGDESTLFHRNTT</sequence>
<proteinExistence type="predicted"/>
<evidence type="ECO:0000256" key="1">
    <source>
        <dbReference type="SAM" id="MobiDB-lite"/>
    </source>
</evidence>